<dbReference type="CDD" id="cd01514">
    <property type="entry name" value="Elongation_Factor_C"/>
    <property type="match status" value="1"/>
</dbReference>
<dbReference type="Pfam" id="PF00009">
    <property type="entry name" value="GTP_EFTU"/>
    <property type="match status" value="1"/>
</dbReference>
<proteinExistence type="inferred from homology"/>
<dbReference type="InterPro" id="IPR004543">
    <property type="entry name" value="Transl_elong_EFG/EF2_arc"/>
</dbReference>
<keyword evidence="7 10" id="KW-0648">Protein biosynthesis</keyword>
<dbReference type="InterPro" id="IPR009000">
    <property type="entry name" value="Transl_B-barrel_sf"/>
</dbReference>
<evidence type="ECO:0000313" key="13">
    <source>
        <dbReference type="EMBL" id="KUO39675.1"/>
    </source>
</evidence>
<evidence type="ECO:0000259" key="12">
    <source>
        <dbReference type="PROSITE" id="PS51722"/>
    </source>
</evidence>
<dbReference type="SUPFAM" id="SSF52540">
    <property type="entry name" value="P-loop containing nucleoside triphosphate hydrolases"/>
    <property type="match status" value="1"/>
</dbReference>
<dbReference type="InterPro" id="IPR014721">
    <property type="entry name" value="Ribsml_uS5_D2-typ_fold_subgr"/>
</dbReference>
<dbReference type="CDD" id="cd01681">
    <property type="entry name" value="aeEF2_snRNP_like_IV"/>
    <property type="match status" value="1"/>
</dbReference>
<evidence type="ECO:0000256" key="6">
    <source>
        <dbReference type="ARBA" id="ARBA00022768"/>
    </source>
</evidence>
<name>A0A147JT42_HADYE</name>
<sequence length="729" mass="81616">MRRYKHLADVQKLMWEPEHIRNIGIVAHVDHGKTTLTDSLVAASGIISFELAGEQLFTDFLDIEQQRGITVQTSAVSLSHTLDGQEYLINLLDTPGHVDFSGDVTRALRAIDGVIVVMDAVEGVMPQTETVLRQALSERVRPVLYINKVDRLIDELKLTPEAMQARFVKLITKFNELVKRYAHPSVADKWLVSVEAGSVAFGSAKEKWALSIPQMRKKNISFKDIFNAYREGKQAELAKKSPVYEVVLDMVIRHLPNPKEAQASRIPVIWKGDINSELGRDMMTANPHGKICMVITDIIVDEQAGVISTGRVFSGTLEKGKTVRLVSSGQEARIQQVNIYMGPDRVMVDKVPAGNIGAIIGMKEAFVGETLIEAGVEGKGFEELRYISEPVVTVAVEPKNFQDLPKLVNELKRISREDPNVKVKINEETGEYLVSGMGEVHLEIVEYKLKKAGLEVKTSEPIVVYRETPTKRAGPVEGKSPNKHNRFQIVVEPLEPEVIKAIEEGKITDKQERKERANLLRELGWETHEARNIVTIIGPNVLVDATKGVQYMNEVEDYIIEAFKEVVEEGPIMREPMRGLKAMIVDATLHEDSVHRGPAQIIPAVRRPIQAAILLAEPTLLEPLLRLEVRVPQEFMGGATKVIQGRRGKILSMEAEEDITIIKASLPVANSFGLAAELRSETEGRAIWATEFEKFDVLPKELQEQVIRDTRKRKGLKPEPPRPEEFMEK</sequence>
<keyword evidence="8 10" id="KW-0342">GTP-binding</keyword>
<dbReference type="GO" id="GO:0003746">
    <property type="term" value="F:translation elongation factor activity"/>
    <property type="evidence" value="ECO:0007669"/>
    <property type="project" value="UniProtKB-UniRule"/>
</dbReference>
<gene>
    <name evidence="10 13" type="primary">fusA</name>
    <name evidence="13" type="ORF">APZ16_03270</name>
</gene>
<dbReference type="CDD" id="cd01885">
    <property type="entry name" value="EF2"/>
    <property type="match status" value="1"/>
</dbReference>
<keyword evidence="6 10" id="KW-0251">Elongation factor</keyword>
<evidence type="ECO:0000256" key="11">
    <source>
        <dbReference type="SAM" id="MobiDB-lite"/>
    </source>
</evidence>
<dbReference type="GO" id="GO:0003924">
    <property type="term" value="F:GTPase activity"/>
    <property type="evidence" value="ECO:0007669"/>
    <property type="project" value="InterPro"/>
</dbReference>
<evidence type="ECO:0000256" key="10">
    <source>
        <dbReference type="HAMAP-Rule" id="MF_00054"/>
    </source>
</evidence>
<dbReference type="Gene3D" id="2.40.30.10">
    <property type="entry name" value="Translation factors"/>
    <property type="match status" value="1"/>
</dbReference>
<dbReference type="AlphaFoldDB" id="A0A147JT42"/>
<dbReference type="Gene3D" id="3.40.50.300">
    <property type="entry name" value="P-loop containing nucleotide triphosphate hydrolases"/>
    <property type="match status" value="1"/>
</dbReference>
<evidence type="ECO:0000256" key="4">
    <source>
        <dbReference type="ARBA" id="ARBA00022490"/>
    </source>
</evidence>
<dbReference type="InterPro" id="IPR005225">
    <property type="entry name" value="Small_GTP-bd"/>
</dbReference>
<dbReference type="NCBIfam" id="TIGR00490">
    <property type="entry name" value="aEF-2"/>
    <property type="match status" value="1"/>
</dbReference>
<dbReference type="Pfam" id="PF14492">
    <property type="entry name" value="EFG_III"/>
    <property type="match status" value="1"/>
</dbReference>
<dbReference type="SMART" id="SM00838">
    <property type="entry name" value="EFG_C"/>
    <property type="match status" value="1"/>
</dbReference>
<dbReference type="Pfam" id="PF03764">
    <property type="entry name" value="EFG_IV"/>
    <property type="match status" value="1"/>
</dbReference>
<dbReference type="InterPro" id="IPR020568">
    <property type="entry name" value="Ribosomal_Su5_D2-typ_SF"/>
</dbReference>
<feature type="domain" description="Tr-type G" evidence="12">
    <location>
        <begin position="18"/>
        <end position="259"/>
    </location>
</feature>
<dbReference type="SUPFAM" id="SSF54980">
    <property type="entry name" value="EF-G C-terminal domain-like"/>
    <property type="match status" value="2"/>
</dbReference>
<dbReference type="InterPro" id="IPR027417">
    <property type="entry name" value="P-loop_NTPase"/>
</dbReference>
<evidence type="ECO:0000313" key="14">
    <source>
        <dbReference type="Proteomes" id="UP000074294"/>
    </source>
</evidence>
<dbReference type="Pfam" id="PF00679">
    <property type="entry name" value="EFG_C"/>
    <property type="match status" value="1"/>
</dbReference>
<dbReference type="EMBL" id="LQMQ01000057">
    <property type="protein sequence ID" value="KUO39675.1"/>
    <property type="molecule type" value="Genomic_DNA"/>
</dbReference>
<feature type="region of interest" description="Disordered" evidence="11">
    <location>
        <begin position="708"/>
        <end position="729"/>
    </location>
</feature>
<evidence type="ECO:0000256" key="2">
    <source>
        <dbReference type="ARBA" id="ARBA00005870"/>
    </source>
</evidence>
<dbReference type="PANTHER" id="PTHR42908">
    <property type="entry name" value="TRANSLATION ELONGATION FACTOR-RELATED"/>
    <property type="match status" value="1"/>
</dbReference>
<dbReference type="GO" id="GO:1990904">
    <property type="term" value="C:ribonucleoprotein complex"/>
    <property type="evidence" value="ECO:0007669"/>
    <property type="project" value="TreeGrafter"/>
</dbReference>
<dbReference type="GO" id="GO:0005829">
    <property type="term" value="C:cytosol"/>
    <property type="evidence" value="ECO:0007669"/>
    <property type="project" value="TreeGrafter"/>
</dbReference>
<dbReference type="InterPro" id="IPR000795">
    <property type="entry name" value="T_Tr_GTP-bd_dom"/>
</dbReference>
<comment type="subcellular location">
    <subcellularLocation>
        <location evidence="1 10">Cytoplasm</location>
    </subcellularLocation>
</comment>
<dbReference type="GO" id="GO:0005525">
    <property type="term" value="F:GTP binding"/>
    <property type="evidence" value="ECO:0007669"/>
    <property type="project" value="UniProtKB-UniRule"/>
</dbReference>
<comment type="caution">
    <text evidence="13">The sequence shown here is derived from an EMBL/GenBank/DDBJ whole genome shotgun (WGS) entry which is preliminary data.</text>
</comment>
<feature type="binding site" evidence="10">
    <location>
        <begin position="93"/>
        <end position="97"/>
    </location>
    <ligand>
        <name>GTP</name>
        <dbReference type="ChEBI" id="CHEBI:37565"/>
    </ligand>
</feature>
<dbReference type="Pfam" id="PF03144">
    <property type="entry name" value="GTP_EFTU_D2"/>
    <property type="match status" value="1"/>
</dbReference>
<keyword evidence="4 10" id="KW-0963">Cytoplasm</keyword>
<dbReference type="CDD" id="cd16261">
    <property type="entry name" value="EF2_snRNP_III"/>
    <property type="match status" value="1"/>
</dbReference>
<dbReference type="Gene3D" id="3.30.70.240">
    <property type="match status" value="1"/>
</dbReference>
<organism evidence="13 14">
    <name type="scientific">Hadarchaeum yellowstonense</name>
    <dbReference type="NCBI Taxonomy" id="1776334"/>
    <lineage>
        <taxon>Archaea</taxon>
        <taxon>Methanobacteriati</taxon>
        <taxon>Candidatus Hadarchaeota</taxon>
        <taxon>Candidatus Hadarchaeia</taxon>
        <taxon>Candidatus Hadarchaeales</taxon>
        <taxon>Candidatus Hadarchaeaceae</taxon>
        <taxon>Candidatus Hadarchaeum</taxon>
    </lineage>
</organism>
<dbReference type="SUPFAM" id="SSF54211">
    <property type="entry name" value="Ribosomal protein S5 domain 2-like"/>
    <property type="match status" value="1"/>
</dbReference>
<keyword evidence="5 10" id="KW-0547">Nucleotide-binding</keyword>
<comment type="similarity">
    <text evidence="2 10">Belongs to the TRAFAC class translation factor GTPase superfamily. Classic translation factor GTPase family. EF-G/EF-2 subfamily.</text>
</comment>
<dbReference type="PANTHER" id="PTHR42908:SF3">
    <property type="entry name" value="ELONGATION FACTOR-LIKE GTPASE 1"/>
    <property type="match status" value="1"/>
</dbReference>
<evidence type="ECO:0000256" key="1">
    <source>
        <dbReference type="ARBA" id="ARBA00004496"/>
    </source>
</evidence>
<evidence type="ECO:0000256" key="8">
    <source>
        <dbReference type="ARBA" id="ARBA00023134"/>
    </source>
</evidence>
<dbReference type="Gene3D" id="3.30.70.870">
    <property type="entry name" value="Elongation Factor G (Translational Gtpase), domain 3"/>
    <property type="match status" value="1"/>
</dbReference>
<dbReference type="InterPro" id="IPR041095">
    <property type="entry name" value="EFG_II"/>
</dbReference>
<comment type="function">
    <text evidence="9 10">Catalyzes the GTP-dependent ribosomal translocation step during translation elongation. During this step, the ribosome changes from the pre-translocational (PRE) to the post-translocational (POST) state as the newly formed A-site-bound peptidyl-tRNA and P-site-bound deacylated tRNA move to the P and E sites, respectively. Catalyzes the coordinated movement of the two tRNA molecules, the mRNA and conformational changes in the ribosome.</text>
</comment>
<dbReference type="FunFam" id="3.30.230.10:FF:000009">
    <property type="entry name" value="116 kDa U5 small nuclear ribonucleoprotein component"/>
    <property type="match status" value="1"/>
</dbReference>
<dbReference type="InterPro" id="IPR031157">
    <property type="entry name" value="G_TR_CS"/>
</dbReference>
<accession>A0A147JT42</accession>
<dbReference type="SMART" id="SM00889">
    <property type="entry name" value="EFG_IV"/>
    <property type="match status" value="1"/>
</dbReference>
<protein>
    <recommendedName>
        <fullName evidence="3 10">Elongation factor 2</fullName>
        <shortName evidence="10">EF-2</shortName>
    </recommendedName>
</protein>
<dbReference type="STRING" id="1776334.APZ16_03270"/>
<feature type="compositionally biased region" description="Basic and acidic residues" evidence="11">
    <location>
        <begin position="716"/>
        <end position="729"/>
    </location>
</feature>
<dbReference type="PRINTS" id="PR00315">
    <property type="entry name" value="ELONGATNFCT"/>
</dbReference>
<dbReference type="Gene3D" id="3.30.230.10">
    <property type="match status" value="1"/>
</dbReference>
<dbReference type="InterPro" id="IPR005517">
    <property type="entry name" value="Transl_elong_EFG/EF2_IV"/>
</dbReference>
<evidence type="ECO:0000256" key="9">
    <source>
        <dbReference type="ARBA" id="ARBA00024731"/>
    </source>
</evidence>
<dbReference type="Proteomes" id="UP000074294">
    <property type="component" value="Unassembled WGS sequence"/>
</dbReference>
<dbReference type="HAMAP" id="MF_00054_A">
    <property type="entry name" value="EF_G_EF_2_A"/>
    <property type="match status" value="1"/>
</dbReference>
<evidence type="ECO:0000256" key="7">
    <source>
        <dbReference type="ARBA" id="ARBA00022917"/>
    </source>
</evidence>
<dbReference type="NCBIfam" id="TIGR00231">
    <property type="entry name" value="small_GTP"/>
    <property type="match status" value="1"/>
</dbReference>
<dbReference type="SUPFAM" id="SSF50447">
    <property type="entry name" value="Translation proteins"/>
    <property type="match status" value="1"/>
</dbReference>
<feature type="modified residue" description="Diphthamide" evidence="10">
    <location>
        <position position="595"/>
    </location>
</feature>
<evidence type="ECO:0000256" key="5">
    <source>
        <dbReference type="ARBA" id="ARBA00022741"/>
    </source>
</evidence>
<dbReference type="InterPro" id="IPR035647">
    <property type="entry name" value="EFG_III/V"/>
</dbReference>
<dbReference type="CDD" id="cd16268">
    <property type="entry name" value="EF2_II"/>
    <property type="match status" value="1"/>
</dbReference>
<dbReference type="InterPro" id="IPR000640">
    <property type="entry name" value="EFG_V-like"/>
</dbReference>
<feature type="binding site" evidence="10">
    <location>
        <begin position="27"/>
        <end position="34"/>
    </location>
    <ligand>
        <name>GTP</name>
        <dbReference type="ChEBI" id="CHEBI:37565"/>
    </ligand>
</feature>
<dbReference type="InterPro" id="IPR004161">
    <property type="entry name" value="EFTu-like_2"/>
</dbReference>
<feature type="binding site" evidence="10">
    <location>
        <begin position="147"/>
        <end position="150"/>
    </location>
    <ligand>
        <name>GTP</name>
        <dbReference type="ChEBI" id="CHEBI:37565"/>
    </ligand>
</feature>
<evidence type="ECO:0000256" key="3">
    <source>
        <dbReference type="ARBA" id="ARBA00017891"/>
    </source>
</evidence>
<dbReference type="PROSITE" id="PS51722">
    <property type="entry name" value="G_TR_2"/>
    <property type="match status" value="1"/>
</dbReference>
<dbReference type="FunFam" id="3.30.70.870:FF:000002">
    <property type="entry name" value="Translation elongation factor 2"/>
    <property type="match status" value="1"/>
</dbReference>
<dbReference type="PROSITE" id="PS00301">
    <property type="entry name" value="G_TR_1"/>
    <property type="match status" value="1"/>
</dbReference>
<reference evidence="13 14" key="1">
    <citation type="journal article" date="2016" name="Nat. Microbiol.">
        <title>Genomic inference of the metabolism of cosmopolitan subsurface Archaea, Hadesarchaea.</title>
        <authorList>
            <person name="Baker B.J."/>
            <person name="Saw J.H."/>
            <person name="Lind A.E."/>
            <person name="Lazar C.S."/>
            <person name="Hinrichs K.-U."/>
            <person name="Teske A.P."/>
            <person name="Ettema T.J."/>
        </authorList>
    </citation>
    <scope>NUCLEOTIDE SEQUENCE [LARGE SCALE GENOMIC DNA]</scope>
</reference>